<dbReference type="RefSeq" id="WP_246426327.1">
    <property type="nucleotide sequence ID" value="NZ_JACIEH010000005.1"/>
</dbReference>
<evidence type="ECO:0000259" key="7">
    <source>
        <dbReference type="PROSITE" id="PS50850"/>
    </source>
</evidence>
<keyword evidence="3 6" id="KW-0812">Transmembrane</keyword>
<dbReference type="PROSITE" id="PS50850">
    <property type="entry name" value="MFS"/>
    <property type="match status" value="1"/>
</dbReference>
<dbReference type="Gene3D" id="1.20.1250.20">
    <property type="entry name" value="MFS general substrate transporter like domains"/>
    <property type="match status" value="2"/>
</dbReference>
<evidence type="ECO:0000256" key="4">
    <source>
        <dbReference type="ARBA" id="ARBA00022989"/>
    </source>
</evidence>
<feature type="transmembrane region" description="Helical" evidence="6">
    <location>
        <begin position="195"/>
        <end position="213"/>
    </location>
</feature>
<dbReference type="GO" id="GO:0016020">
    <property type="term" value="C:membrane"/>
    <property type="evidence" value="ECO:0007669"/>
    <property type="project" value="UniProtKB-SubCell"/>
</dbReference>
<feature type="transmembrane region" description="Helical" evidence="6">
    <location>
        <begin position="342"/>
        <end position="365"/>
    </location>
</feature>
<evidence type="ECO:0000256" key="3">
    <source>
        <dbReference type="ARBA" id="ARBA00022692"/>
    </source>
</evidence>
<feature type="transmembrane region" description="Helical" evidence="6">
    <location>
        <begin position="377"/>
        <end position="404"/>
    </location>
</feature>
<gene>
    <name evidence="8" type="ORF">GGR46_004662</name>
</gene>
<comment type="caution">
    <text evidence="8">The sequence shown here is derived from an EMBL/GenBank/DDBJ whole genome shotgun (WGS) entry which is preliminary data.</text>
</comment>
<feature type="transmembrane region" description="Helical" evidence="6">
    <location>
        <begin position="287"/>
        <end position="306"/>
    </location>
</feature>
<proteinExistence type="predicted"/>
<evidence type="ECO:0000313" key="9">
    <source>
        <dbReference type="Proteomes" id="UP000557392"/>
    </source>
</evidence>
<dbReference type="InterPro" id="IPR036259">
    <property type="entry name" value="MFS_trans_sf"/>
</dbReference>
<evidence type="ECO:0000313" key="8">
    <source>
        <dbReference type="EMBL" id="MBB4101072.1"/>
    </source>
</evidence>
<keyword evidence="9" id="KW-1185">Reference proteome</keyword>
<dbReference type="PANTHER" id="PTHR23505:SF79">
    <property type="entry name" value="PROTEIN SPINSTER"/>
    <property type="match status" value="1"/>
</dbReference>
<dbReference type="PANTHER" id="PTHR23505">
    <property type="entry name" value="SPINSTER"/>
    <property type="match status" value="1"/>
</dbReference>
<reference evidence="8 9" key="1">
    <citation type="submission" date="2020-08" db="EMBL/GenBank/DDBJ databases">
        <title>Genomic Encyclopedia of Type Strains, Phase IV (KMG-IV): sequencing the most valuable type-strain genomes for metagenomic binning, comparative biology and taxonomic classification.</title>
        <authorList>
            <person name="Goeker M."/>
        </authorList>
    </citation>
    <scope>NUCLEOTIDE SEQUENCE [LARGE SCALE GENOMIC DNA]</scope>
    <source>
        <strain evidence="8 9">DSM 101806</strain>
    </source>
</reference>
<dbReference type="EMBL" id="JACIEH010000005">
    <property type="protein sequence ID" value="MBB4101072.1"/>
    <property type="molecule type" value="Genomic_DNA"/>
</dbReference>
<keyword evidence="4 6" id="KW-1133">Transmembrane helix</keyword>
<feature type="transmembrane region" description="Helical" evidence="6">
    <location>
        <begin position="58"/>
        <end position="79"/>
    </location>
</feature>
<feature type="transmembrane region" description="Helical" evidence="6">
    <location>
        <begin position="243"/>
        <end position="267"/>
    </location>
</feature>
<dbReference type="SUPFAM" id="SSF103473">
    <property type="entry name" value="MFS general substrate transporter"/>
    <property type="match status" value="1"/>
</dbReference>
<evidence type="ECO:0000256" key="1">
    <source>
        <dbReference type="ARBA" id="ARBA00004141"/>
    </source>
</evidence>
<evidence type="ECO:0000256" key="5">
    <source>
        <dbReference type="ARBA" id="ARBA00023136"/>
    </source>
</evidence>
<dbReference type="Pfam" id="PF07690">
    <property type="entry name" value="MFS_1"/>
    <property type="match status" value="1"/>
</dbReference>
<sequence length="447" mass="46837">MTMTAATAAANTTPWPARTTAWYVAILLMLANTLAFVDRQAMALLVQPIKADLQINDTAISLLYGLSFTLFYVAVGIPIARIADRSNRRNIIAGAIFVWSVATSLCGLARSFAGLFAARVMVGAGEGGLTPAAYSLLSDYFPKEKLPAAMGVYQIGLYLGGASALIIGGLISTVIPPSSTVMVPLLGALKGWQLVFLLLGLPGIVLTGLMLTIREPLRRGAAVAQEKVPLSELFAHIGARKGAYIGITLGFALMIFIGNGTSVWIPAFLQRTFGWTTAQVGSHYGPIVFLCGTSGALVGGFVASKLRAAGRSGASLKASLFGFVALVPITIAFPLMPTATGALALIGLMNFFAGFNFGGGLATLLEMTPNRMRALVSAFYMLTINLIGAALGPTAIALCTDYWFADPQRLPEAIALVAGIASPLSVLALWLGMRSYHQQTATAPEVA</sequence>
<evidence type="ECO:0000256" key="6">
    <source>
        <dbReference type="SAM" id="Phobius"/>
    </source>
</evidence>
<keyword evidence="2" id="KW-0813">Transport</keyword>
<dbReference type="InterPro" id="IPR020846">
    <property type="entry name" value="MFS_dom"/>
</dbReference>
<feature type="transmembrane region" description="Helical" evidence="6">
    <location>
        <begin position="155"/>
        <end position="175"/>
    </location>
</feature>
<dbReference type="Proteomes" id="UP000557392">
    <property type="component" value="Unassembled WGS sequence"/>
</dbReference>
<feature type="transmembrane region" description="Helical" evidence="6">
    <location>
        <begin position="91"/>
        <end position="109"/>
    </location>
</feature>
<feature type="transmembrane region" description="Helical" evidence="6">
    <location>
        <begin position="318"/>
        <end position="336"/>
    </location>
</feature>
<dbReference type="InterPro" id="IPR011701">
    <property type="entry name" value="MFS"/>
</dbReference>
<protein>
    <submittedName>
        <fullName evidence="8">MFS family permease</fullName>
    </submittedName>
</protein>
<dbReference type="CDD" id="cd17328">
    <property type="entry name" value="MFS_spinster_like"/>
    <property type="match status" value="1"/>
</dbReference>
<organism evidence="8 9">
    <name type="scientific">Sphingomonas kyeonggiensis</name>
    <dbReference type="NCBI Taxonomy" id="1268553"/>
    <lineage>
        <taxon>Bacteria</taxon>
        <taxon>Pseudomonadati</taxon>
        <taxon>Pseudomonadota</taxon>
        <taxon>Alphaproteobacteria</taxon>
        <taxon>Sphingomonadales</taxon>
        <taxon>Sphingomonadaceae</taxon>
        <taxon>Sphingomonas</taxon>
    </lineage>
</organism>
<evidence type="ECO:0000256" key="2">
    <source>
        <dbReference type="ARBA" id="ARBA00022448"/>
    </source>
</evidence>
<feature type="transmembrane region" description="Helical" evidence="6">
    <location>
        <begin position="410"/>
        <end position="431"/>
    </location>
</feature>
<accession>A0A7W6JZ28</accession>
<dbReference type="GO" id="GO:0022857">
    <property type="term" value="F:transmembrane transporter activity"/>
    <property type="evidence" value="ECO:0007669"/>
    <property type="project" value="InterPro"/>
</dbReference>
<name>A0A7W6JZ28_9SPHN</name>
<feature type="transmembrane region" description="Helical" evidence="6">
    <location>
        <begin position="20"/>
        <end position="37"/>
    </location>
</feature>
<feature type="domain" description="Major facilitator superfamily (MFS) profile" evidence="7">
    <location>
        <begin position="24"/>
        <end position="437"/>
    </location>
</feature>
<dbReference type="InterPro" id="IPR044770">
    <property type="entry name" value="MFS_spinster-like"/>
</dbReference>
<comment type="subcellular location">
    <subcellularLocation>
        <location evidence="1">Membrane</location>
        <topology evidence="1">Multi-pass membrane protein</topology>
    </subcellularLocation>
</comment>
<dbReference type="AlphaFoldDB" id="A0A7W6JZ28"/>
<keyword evidence="5 6" id="KW-0472">Membrane</keyword>